<evidence type="ECO:0000313" key="1">
    <source>
        <dbReference type="EMBL" id="CUO49373.1"/>
    </source>
</evidence>
<sequence>MKRTISKSERPYRLLLCVMISLLVIMLAGCSTSSDSDTNERGFTDFATIEEEYLTTIESLNWPEGVTPPDALEGEDTGASFQIGYGDTKASNLWEYSWMQEWLDTYNTDSERAAKALAELEKAFDMPYMGTDRCDDATRKYLRDNIDKAKLGDPSGFTECIQANYAD</sequence>
<accession>A0A174FGT3</accession>
<dbReference type="Proteomes" id="UP000095395">
    <property type="component" value="Unassembled WGS sequence"/>
</dbReference>
<dbReference type="PROSITE" id="PS51257">
    <property type="entry name" value="PROKAR_LIPOPROTEIN"/>
    <property type="match status" value="1"/>
</dbReference>
<reference evidence="1 2" key="1">
    <citation type="submission" date="2015-09" db="EMBL/GenBank/DDBJ databases">
        <authorList>
            <consortium name="Pathogen Informatics"/>
        </authorList>
    </citation>
    <scope>NUCLEOTIDE SEQUENCE [LARGE SCALE GENOMIC DNA]</scope>
    <source>
        <strain evidence="1 2">2789STDY5608835</strain>
    </source>
</reference>
<name>A0A174FGT3_9FIRM</name>
<dbReference type="AlphaFoldDB" id="A0A174FGT3"/>
<gene>
    <name evidence="1" type="ORF">ERS852392_03345</name>
</gene>
<evidence type="ECO:0008006" key="3">
    <source>
        <dbReference type="Google" id="ProtNLM"/>
    </source>
</evidence>
<proteinExistence type="predicted"/>
<evidence type="ECO:0000313" key="2">
    <source>
        <dbReference type="Proteomes" id="UP000095395"/>
    </source>
</evidence>
<organism evidence="1 2">
    <name type="scientific">Roseburia inulinivorans</name>
    <dbReference type="NCBI Taxonomy" id="360807"/>
    <lineage>
        <taxon>Bacteria</taxon>
        <taxon>Bacillati</taxon>
        <taxon>Bacillota</taxon>
        <taxon>Clostridia</taxon>
        <taxon>Lachnospirales</taxon>
        <taxon>Lachnospiraceae</taxon>
        <taxon>Roseburia</taxon>
    </lineage>
</organism>
<dbReference type="RefSeq" id="WP_055303353.1">
    <property type="nucleotide sequence ID" value="NZ_CYYR01000036.1"/>
</dbReference>
<protein>
    <recommendedName>
        <fullName evidence="3">Lipoprotein</fullName>
    </recommendedName>
</protein>
<dbReference type="EMBL" id="CYYR01000036">
    <property type="protein sequence ID" value="CUO49373.1"/>
    <property type="molecule type" value="Genomic_DNA"/>
</dbReference>